<dbReference type="EMBL" id="MN739654">
    <property type="protein sequence ID" value="QHT18367.1"/>
    <property type="molecule type" value="Genomic_DNA"/>
</dbReference>
<reference evidence="1" key="1">
    <citation type="journal article" date="2020" name="Nature">
        <title>Giant virus diversity and host interactions through global metagenomics.</title>
        <authorList>
            <person name="Schulz F."/>
            <person name="Roux S."/>
            <person name="Paez-Espino D."/>
            <person name="Jungbluth S."/>
            <person name="Walsh D.A."/>
            <person name="Denef V.J."/>
            <person name="McMahon K.D."/>
            <person name="Konstantinidis K.T."/>
            <person name="Eloe-Fadrosh E.A."/>
            <person name="Kyrpides N.C."/>
            <person name="Woyke T."/>
        </authorList>
    </citation>
    <scope>NUCLEOTIDE SEQUENCE</scope>
    <source>
        <strain evidence="1">GVMAG-M-3300023174-46</strain>
    </source>
</reference>
<name>A0A6C0DP29_9ZZZZ</name>
<dbReference type="AlphaFoldDB" id="A0A6C0DP29"/>
<proteinExistence type="predicted"/>
<protein>
    <submittedName>
        <fullName evidence="1">Uncharacterized protein</fullName>
    </submittedName>
</protein>
<sequence length="238" mass="25299">MPFLGTLEGTFGFGRNAYDASNPILSGNALTSMISTGATIMATITGVDDQTAPLPTDATFNFSFFGSNYGAGATGNNGIYWSTNNVVGFGVPSNTTSWSATTGRGVLLGQYDRRTDAYACYFPIATSGNYKILRFQAWFRNYYSAGVANEGGIEVRLAKNTINGNQYIETRVYKGSGGARSGAIATVGQFNITDQVSYKGTFGSTFASTFPADNTSFVLSSDANGSNWTFSNTSYLNI</sequence>
<evidence type="ECO:0000313" key="1">
    <source>
        <dbReference type="EMBL" id="QHT18367.1"/>
    </source>
</evidence>
<accession>A0A6C0DP29</accession>
<organism evidence="1">
    <name type="scientific">viral metagenome</name>
    <dbReference type="NCBI Taxonomy" id="1070528"/>
    <lineage>
        <taxon>unclassified sequences</taxon>
        <taxon>metagenomes</taxon>
        <taxon>organismal metagenomes</taxon>
    </lineage>
</organism>